<evidence type="ECO:0000259" key="2">
    <source>
        <dbReference type="Pfam" id="PF23634"/>
    </source>
</evidence>
<dbReference type="InterPro" id="IPR056293">
    <property type="entry name" value="PH_CERLI1"/>
</dbReference>
<dbReference type="GeneID" id="20714378"/>
<keyword evidence="4" id="KW-1185">Reference proteome</keyword>
<dbReference type="EMBL" id="AP011947">
    <property type="protein sequence ID" value="BAM39936.1"/>
    <property type="molecule type" value="Genomic_DNA"/>
</dbReference>
<protein>
    <recommendedName>
        <fullName evidence="2">CERLI1-like PH domain-containing protein</fullName>
    </recommendedName>
</protein>
<accession>J4C372</accession>
<dbReference type="Pfam" id="PF23634">
    <property type="entry name" value="PH_CERLI1"/>
    <property type="match status" value="1"/>
</dbReference>
<dbReference type="OrthoDB" id="359169at2759"/>
<dbReference type="Proteomes" id="UP000003786">
    <property type="component" value="Chromosome 2"/>
</dbReference>
<dbReference type="KEGG" id="tot:TOT_020000207"/>
<dbReference type="RefSeq" id="XP_009690237.1">
    <property type="nucleotide sequence ID" value="XM_009691942.1"/>
</dbReference>
<reference evidence="3 4" key="1">
    <citation type="journal article" date="2012" name="MBio">
        <title>Comparative genome analysis of three eukaryotic parasites with differing abilities to transform leukocytes reveals key mediators of Theileria-induced leukocyte transformation.</title>
        <authorList>
            <person name="Hayashida K."/>
            <person name="Hara Y."/>
            <person name="Abe T."/>
            <person name="Yamasaki C."/>
            <person name="Toyoda A."/>
            <person name="Kosuge T."/>
            <person name="Suzuki Y."/>
            <person name="Sato Y."/>
            <person name="Kawashima S."/>
            <person name="Katayama T."/>
            <person name="Wakaguri H."/>
            <person name="Inoue N."/>
            <person name="Homma K."/>
            <person name="Tada-Umezaki M."/>
            <person name="Yagi Y."/>
            <person name="Fujii Y."/>
            <person name="Habara T."/>
            <person name="Kanehisa M."/>
            <person name="Watanabe H."/>
            <person name="Ito K."/>
            <person name="Gojobori T."/>
            <person name="Sugawara H."/>
            <person name="Imanishi T."/>
            <person name="Weir W."/>
            <person name="Gardner M."/>
            <person name="Pain A."/>
            <person name="Shiels B."/>
            <person name="Hattori M."/>
            <person name="Nene V."/>
            <person name="Sugimoto C."/>
        </authorList>
    </citation>
    <scope>NUCLEOTIDE SEQUENCE [LARGE SCALE GENOMIC DNA]</scope>
    <source>
        <strain evidence="3 4">Shintoku</strain>
    </source>
</reference>
<organism evidence="3 4">
    <name type="scientific">Theileria orientalis strain Shintoku</name>
    <dbReference type="NCBI Taxonomy" id="869250"/>
    <lineage>
        <taxon>Eukaryota</taxon>
        <taxon>Sar</taxon>
        <taxon>Alveolata</taxon>
        <taxon>Apicomplexa</taxon>
        <taxon>Aconoidasida</taxon>
        <taxon>Piroplasmida</taxon>
        <taxon>Theileriidae</taxon>
        <taxon>Theileria</taxon>
    </lineage>
</organism>
<dbReference type="VEuPathDB" id="PiroplasmaDB:TOT_020000207"/>
<dbReference type="OMA" id="IHHINLK"/>
<dbReference type="AlphaFoldDB" id="J4C372"/>
<dbReference type="STRING" id="869250.J4C372"/>
<gene>
    <name evidence="3" type="ORF">TOT_020000207</name>
</gene>
<sequence length="421" mass="48444">MCIIDPASITLCASLSCAAIGTTYLISNVKKIPHPSECGCIGRFYRMTGAHSHDPLDLIFEFHEAVDFLENGKYFLEVTSGRFKYRTQPVNVRHGEKLNVHVRQCDDFVTIELHQKHIARTSEHGTLRISVLDEILSGRPPKKRKYTLIHKDQASTKLTLSIYKMDSNIATMNLTPLTLQVLIQAQQEGNIMEEDMLNSLDEMEDTEKLKYFSKVITGPLRKMNSVKTGYTEYFFKPFEVSPGCWDWCFWESIEKYKAGDKQDGNISFLSISLVTPDTSNRKRFLLRYHTRNGPLQILFKTVDRDRDIWIDGLKEFIQKATEVFHANPTFKILKKKNKAVVVTKDLDPSPKYEDVHRLRLKDKQYNLNDDVFYENEDDSGGNENKNRGIHTVPSPLSAGLSEVAKFKKNLQIMESNMYRPT</sequence>
<evidence type="ECO:0000313" key="3">
    <source>
        <dbReference type="EMBL" id="BAM39936.1"/>
    </source>
</evidence>
<evidence type="ECO:0000313" key="4">
    <source>
        <dbReference type="Proteomes" id="UP000003786"/>
    </source>
</evidence>
<evidence type="ECO:0000256" key="1">
    <source>
        <dbReference type="SAM" id="MobiDB-lite"/>
    </source>
</evidence>
<dbReference type="eggNOG" id="ENOG502S6IR">
    <property type="taxonomic scope" value="Eukaryota"/>
</dbReference>
<feature type="domain" description="CERLI1-like PH" evidence="2">
    <location>
        <begin position="217"/>
        <end position="324"/>
    </location>
</feature>
<feature type="region of interest" description="Disordered" evidence="1">
    <location>
        <begin position="372"/>
        <end position="393"/>
    </location>
</feature>
<proteinExistence type="predicted"/>
<name>J4C372_THEOR</name>